<evidence type="ECO:0000313" key="2">
    <source>
        <dbReference type="EMBL" id="OJJ26970.1"/>
    </source>
</evidence>
<reference evidence="2" key="1">
    <citation type="submission" date="2016-10" db="EMBL/GenBank/DDBJ databases">
        <title>CRISPR-Cas defence system in Roseofilum reptotaenium: evidence of a bacteriophage-cyanobacterium arms race in the coral black band disease.</title>
        <authorList>
            <person name="Buerger P."/>
            <person name="Wood-Charlson E.M."/>
            <person name="Weynberg K.D."/>
            <person name="Willis B."/>
            <person name="Van Oppen M.J."/>
        </authorList>
    </citation>
    <scope>NUCLEOTIDE SEQUENCE [LARGE SCALE GENOMIC DNA]</scope>
    <source>
        <strain evidence="2">AO1-A</strain>
    </source>
</reference>
<keyword evidence="3" id="KW-1185">Reference proteome</keyword>
<dbReference type="EMBL" id="MLAW01000003">
    <property type="protein sequence ID" value="OJJ26970.1"/>
    <property type="molecule type" value="Genomic_DNA"/>
</dbReference>
<proteinExistence type="predicted"/>
<dbReference type="AlphaFoldDB" id="A0A1L9QWB4"/>
<feature type="compositionally biased region" description="Acidic residues" evidence="1">
    <location>
        <begin position="79"/>
        <end position="96"/>
    </location>
</feature>
<sequence>MKNSDTIILKAFLFAITECAEELPLSLKFGIHQVIKDWDNGDSKALVALEELLYNYDEILPLYQQACVTLQQNQVKPEIEEEAKETEEVEEVEEEKETASPPLPLPNLKTVGFMILRAEDPQGAAKRKLEEYQASPEWYLQLTLDDFSNRL</sequence>
<name>A0A1L9QWB4_9CYAN</name>
<protein>
    <submittedName>
        <fullName evidence="2">Uncharacterized protein</fullName>
    </submittedName>
</protein>
<organism evidence="2 3">
    <name type="scientific">Roseofilum reptotaenium AO1-A</name>
    <dbReference type="NCBI Taxonomy" id="1925591"/>
    <lineage>
        <taxon>Bacteria</taxon>
        <taxon>Bacillati</taxon>
        <taxon>Cyanobacteriota</taxon>
        <taxon>Cyanophyceae</taxon>
        <taxon>Desertifilales</taxon>
        <taxon>Desertifilaceae</taxon>
        <taxon>Roseofilum</taxon>
    </lineage>
</organism>
<dbReference type="Proteomes" id="UP000183940">
    <property type="component" value="Unassembled WGS sequence"/>
</dbReference>
<accession>A0A1L9QWB4</accession>
<gene>
    <name evidence="2" type="ORF">BI308_02615</name>
</gene>
<evidence type="ECO:0000256" key="1">
    <source>
        <dbReference type="SAM" id="MobiDB-lite"/>
    </source>
</evidence>
<evidence type="ECO:0000313" key="3">
    <source>
        <dbReference type="Proteomes" id="UP000183940"/>
    </source>
</evidence>
<comment type="caution">
    <text evidence="2">The sequence shown here is derived from an EMBL/GenBank/DDBJ whole genome shotgun (WGS) entry which is preliminary data.</text>
</comment>
<feature type="region of interest" description="Disordered" evidence="1">
    <location>
        <begin position="79"/>
        <end position="105"/>
    </location>
</feature>